<feature type="region of interest" description="Disordered" evidence="1">
    <location>
        <begin position="148"/>
        <end position="182"/>
    </location>
</feature>
<name>A0AAV7HSG7_DENCH</name>
<dbReference type="AlphaFoldDB" id="A0AAV7HSG7"/>
<feature type="compositionally biased region" description="Acidic residues" evidence="1">
    <location>
        <begin position="155"/>
        <end position="165"/>
    </location>
</feature>
<evidence type="ECO:0000313" key="3">
    <source>
        <dbReference type="Proteomes" id="UP000775213"/>
    </source>
</evidence>
<proteinExistence type="predicted"/>
<keyword evidence="3" id="KW-1185">Reference proteome</keyword>
<organism evidence="2 3">
    <name type="scientific">Dendrobium chrysotoxum</name>
    <name type="common">Orchid</name>
    <dbReference type="NCBI Taxonomy" id="161865"/>
    <lineage>
        <taxon>Eukaryota</taxon>
        <taxon>Viridiplantae</taxon>
        <taxon>Streptophyta</taxon>
        <taxon>Embryophyta</taxon>
        <taxon>Tracheophyta</taxon>
        <taxon>Spermatophyta</taxon>
        <taxon>Magnoliopsida</taxon>
        <taxon>Liliopsida</taxon>
        <taxon>Asparagales</taxon>
        <taxon>Orchidaceae</taxon>
        <taxon>Epidendroideae</taxon>
        <taxon>Malaxideae</taxon>
        <taxon>Dendrobiinae</taxon>
        <taxon>Dendrobium</taxon>
    </lineage>
</organism>
<evidence type="ECO:0000313" key="2">
    <source>
        <dbReference type="EMBL" id="KAH0470734.1"/>
    </source>
</evidence>
<feature type="region of interest" description="Disordered" evidence="1">
    <location>
        <begin position="1"/>
        <end position="26"/>
    </location>
</feature>
<dbReference type="Proteomes" id="UP000775213">
    <property type="component" value="Unassembled WGS sequence"/>
</dbReference>
<comment type="caution">
    <text evidence="2">The sequence shown here is derived from an EMBL/GenBank/DDBJ whole genome shotgun (WGS) entry which is preliminary data.</text>
</comment>
<sequence length="182" mass="20589">MLSARGEGALNSTQKGGSGSSDRRERDVRLTVDHLSKICMLTRRSHVIQLKKSKKVREDSLLEKEAAILDIDARTEAISLEATKNFKKSLAYHREVQNHVQEAYNKLFDVEARDLELRCLEEGFVHGFLKGARLVQYKAGVTIEELSPSQAYEDSSPDLDDEDVESELRKTFSSDDDDVEIM</sequence>
<accession>A0AAV7HSG7</accession>
<evidence type="ECO:0000256" key="1">
    <source>
        <dbReference type="SAM" id="MobiDB-lite"/>
    </source>
</evidence>
<gene>
    <name evidence="2" type="ORF">IEQ34_000457</name>
</gene>
<dbReference type="EMBL" id="JAGFBR010000001">
    <property type="protein sequence ID" value="KAH0470734.1"/>
    <property type="molecule type" value="Genomic_DNA"/>
</dbReference>
<reference evidence="2 3" key="1">
    <citation type="journal article" date="2021" name="Hortic Res">
        <title>Chromosome-scale assembly of the Dendrobium chrysotoxum genome enhances the understanding of orchid evolution.</title>
        <authorList>
            <person name="Zhang Y."/>
            <person name="Zhang G.Q."/>
            <person name="Zhang D."/>
            <person name="Liu X.D."/>
            <person name="Xu X.Y."/>
            <person name="Sun W.H."/>
            <person name="Yu X."/>
            <person name="Zhu X."/>
            <person name="Wang Z.W."/>
            <person name="Zhao X."/>
            <person name="Zhong W.Y."/>
            <person name="Chen H."/>
            <person name="Yin W.L."/>
            <person name="Huang T."/>
            <person name="Niu S.C."/>
            <person name="Liu Z.J."/>
        </authorList>
    </citation>
    <scope>NUCLEOTIDE SEQUENCE [LARGE SCALE GENOMIC DNA]</scope>
    <source>
        <strain evidence="2">Lindl</strain>
    </source>
</reference>
<protein>
    <submittedName>
        <fullName evidence="2">Uncharacterized protein</fullName>
    </submittedName>
</protein>